<dbReference type="Proteomes" id="UP000004728">
    <property type="component" value="Unassembled WGS sequence"/>
</dbReference>
<accession>F1Z6V5</accession>
<evidence type="ECO:0000313" key="3">
    <source>
        <dbReference type="Proteomes" id="UP000004728"/>
    </source>
</evidence>
<dbReference type="InParanoid" id="F1Z6V5"/>
<evidence type="ECO:0008006" key="4">
    <source>
        <dbReference type="Google" id="ProtNLM"/>
    </source>
</evidence>
<keyword evidence="1" id="KW-0472">Membrane</keyword>
<reference evidence="2 3" key="1">
    <citation type="journal article" date="2012" name="J. Bacteriol.">
        <title>Draft Genome Sequence of Novosphingobium nitrogenifigens Y88T.</title>
        <authorList>
            <person name="Strabala T.J."/>
            <person name="Macdonald L."/>
            <person name="Liu V."/>
            <person name="Smit A.M."/>
        </authorList>
    </citation>
    <scope>NUCLEOTIDE SEQUENCE [LARGE SCALE GENOMIC DNA]</scope>
    <source>
        <strain evidence="2 3">DSM 19370</strain>
    </source>
</reference>
<dbReference type="OrthoDB" id="9799456at2"/>
<name>F1Z6V5_9SPHN</name>
<feature type="transmembrane region" description="Helical" evidence="1">
    <location>
        <begin position="64"/>
        <end position="82"/>
    </location>
</feature>
<evidence type="ECO:0000313" key="2">
    <source>
        <dbReference type="EMBL" id="EGD59765.1"/>
    </source>
</evidence>
<feature type="transmembrane region" description="Helical" evidence="1">
    <location>
        <begin position="94"/>
        <end position="112"/>
    </location>
</feature>
<keyword evidence="1" id="KW-1133">Transmembrane helix</keyword>
<dbReference type="InterPro" id="IPR009325">
    <property type="entry name" value="DUF983"/>
</dbReference>
<comment type="caution">
    <text evidence="2">The sequence shown here is derived from an EMBL/GenBank/DDBJ whole genome shotgun (WGS) entry which is preliminary data.</text>
</comment>
<organism evidence="2 3">
    <name type="scientific">Novosphingobium nitrogenifigens DSM 19370</name>
    <dbReference type="NCBI Taxonomy" id="983920"/>
    <lineage>
        <taxon>Bacteria</taxon>
        <taxon>Pseudomonadati</taxon>
        <taxon>Pseudomonadota</taxon>
        <taxon>Alphaproteobacteria</taxon>
        <taxon>Sphingomonadales</taxon>
        <taxon>Sphingomonadaceae</taxon>
        <taxon>Novosphingobium</taxon>
    </lineage>
</organism>
<dbReference type="eggNOG" id="COG5349">
    <property type="taxonomic scope" value="Bacteria"/>
</dbReference>
<dbReference type="Pfam" id="PF06170">
    <property type="entry name" value="DUF983"/>
    <property type="match status" value="1"/>
</dbReference>
<proteinExistence type="predicted"/>
<dbReference type="HOGENOM" id="CLU_133751_0_0_5"/>
<dbReference type="STRING" id="983920.Y88_2549"/>
<sequence length="126" mass="13458">MERMTNSDGPSVAKGQPGLVRAALFALCPRCGAPGLFEGAGQFAETCRGCGLDFAAHEASGRTLYPLVLPLVIGLVLGALRFDDAFHPPLWVHLLIWPPVVSVTMIGAVRLGKVLGLMRHLAREEL</sequence>
<gene>
    <name evidence="2" type="ORF">Y88_2549</name>
</gene>
<dbReference type="EMBL" id="AEWJ01000025">
    <property type="protein sequence ID" value="EGD59765.1"/>
    <property type="molecule type" value="Genomic_DNA"/>
</dbReference>
<dbReference type="AlphaFoldDB" id="F1Z6V5"/>
<keyword evidence="3" id="KW-1185">Reference proteome</keyword>
<evidence type="ECO:0000256" key="1">
    <source>
        <dbReference type="SAM" id="Phobius"/>
    </source>
</evidence>
<protein>
    <recommendedName>
        <fullName evidence="4">DUF983 domain-containing protein</fullName>
    </recommendedName>
</protein>
<keyword evidence="1" id="KW-0812">Transmembrane</keyword>